<dbReference type="RefSeq" id="WP_322877445.1">
    <property type="nucleotide sequence ID" value="NZ_JAVMIP010000003.1"/>
</dbReference>
<dbReference type="SUPFAM" id="SSF47413">
    <property type="entry name" value="lambda repressor-like DNA-binding domains"/>
    <property type="match status" value="1"/>
</dbReference>
<sequence>MSLYCCLDEILKSRRISMKSLAAKTKLAYSTVFRICKNDFERIEVHSIDVICQALDLVPGDWLRWRSDKPGEVKLVDGMSGARVMAMLQTIPLTTAIYRHSRNLKDQESRHIQIAKSIDTHLRGLLAEERQVIEQENIETLRNTTNFLLDVIANYSGDTAADEARNTVNAQLKERGIPLALERPDFSLLEDLENEE</sequence>
<dbReference type="Gene3D" id="1.10.260.40">
    <property type="entry name" value="lambda repressor-like DNA-binding domains"/>
    <property type="match status" value="1"/>
</dbReference>
<dbReference type="EMBL" id="JAVMIP010000003">
    <property type="protein sequence ID" value="MDS3860159.1"/>
    <property type="molecule type" value="Genomic_DNA"/>
</dbReference>
<dbReference type="Pfam" id="PF13443">
    <property type="entry name" value="HTH_26"/>
    <property type="match status" value="1"/>
</dbReference>
<evidence type="ECO:0000313" key="2">
    <source>
        <dbReference type="EMBL" id="MDS3860159.1"/>
    </source>
</evidence>
<dbReference type="InterPro" id="IPR001387">
    <property type="entry name" value="Cro/C1-type_HTH"/>
</dbReference>
<dbReference type="AlphaFoldDB" id="A0AAE4JXR7"/>
<proteinExistence type="predicted"/>
<gene>
    <name evidence="2" type="ORF">RIF25_05005</name>
</gene>
<feature type="domain" description="HTH cro/C1-type" evidence="1">
    <location>
        <begin position="7"/>
        <end position="65"/>
    </location>
</feature>
<name>A0AAE4JXR7_9CYAN</name>
<dbReference type="InterPro" id="IPR010982">
    <property type="entry name" value="Lambda_DNA-bd_dom_sf"/>
</dbReference>
<accession>A0AAE4JXR7</accession>
<keyword evidence="3" id="KW-1185">Reference proteome</keyword>
<comment type="caution">
    <text evidence="2">The sequence shown here is derived from an EMBL/GenBank/DDBJ whole genome shotgun (WGS) entry which is preliminary data.</text>
</comment>
<reference evidence="3" key="1">
    <citation type="submission" date="2023-07" db="EMBL/GenBank/DDBJ databases">
        <authorList>
            <person name="Luz R."/>
            <person name="Cordeiro R."/>
            <person name="Fonseca A."/>
            <person name="Goncalves V."/>
        </authorList>
    </citation>
    <scope>NUCLEOTIDE SEQUENCE [LARGE SCALE GENOMIC DNA]</scope>
    <source>
        <strain evidence="3">BACA0444</strain>
    </source>
</reference>
<dbReference type="GO" id="GO:0003677">
    <property type="term" value="F:DNA binding"/>
    <property type="evidence" value="ECO:0007669"/>
    <property type="project" value="InterPro"/>
</dbReference>
<evidence type="ECO:0000259" key="1">
    <source>
        <dbReference type="Pfam" id="PF13443"/>
    </source>
</evidence>
<evidence type="ECO:0000313" key="3">
    <source>
        <dbReference type="Proteomes" id="UP001268256"/>
    </source>
</evidence>
<protein>
    <submittedName>
        <fullName evidence="2">Helix-turn-helix transcriptional regulator</fullName>
    </submittedName>
</protein>
<dbReference type="Proteomes" id="UP001268256">
    <property type="component" value="Unassembled WGS sequence"/>
</dbReference>
<organism evidence="2 3">
    <name type="scientific">Pseudocalidococcus azoricus BACA0444</name>
    <dbReference type="NCBI Taxonomy" id="2918990"/>
    <lineage>
        <taxon>Bacteria</taxon>
        <taxon>Bacillati</taxon>
        <taxon>Cyanobacteriota</taxon>
        <taxon>Cyanophyceae</taxon>
        <taxon>Acaryochloridales</taxon>
        <taxon>Thermosynechococcaceae</taxon>
        <taxon>Pseudocalidococcus</taxon>
        <taxon>Pseudocalidococcus azoricus</taxon>
    </lineage>
</organism>